<dbReference type="EMBL" id="HBFC01028116">
    <property type="protein sequence ID" value="CAD8715560.1"/>
    <property type="molecule type" value="Transcribed_RNA"/>
</dbReference>
<feature type="region of interest" description="Disordered" evidence="1">
    <location>
        <begin position="1"/>
        <end position="31"/>
    </location>
</feature>
<protein>
    <recommendedName>
        <fullName evidence="3">R3H domain-containing protein</fullName>
    </recommendedName>
</protein>
<name>A0A7S0SSM6_9CHLO</name>
<dbReference type="AlphaFoldDB" id="A0A7S0SSM6"/>
<evidence type="ECO:0008006" key="3">
    <source>
        <dbReference type="Google" id="ProtNLM"/>
    </source>
</evidence>
<proteinExistence type="predicted"/>
<gene>
    <name evidence="2" type="ORF">MANT1106_LOCUS16840</name>
</gene>
<sequence>MAQAPGGSASSGSSGSTVSASASSTSSSIPSETIAVATSSATPAEVADALEEVRMAVEQLVIPHQEAVELLPRDDRLLAMQAELISREYKLEYEECGEGSAKRIRILHTYAKQ</sequence>
<organism evidence="2">
    <name type="scientific">Mantoniella antarctica</name>
    <dbReference type="NCBI Taxonomy" id="81844"/>
    <lineage>
        <taxon>Eukaryota</taxon>
        <taxon>Viridiplantae</taxon>
        <taxon>Chlorophyta</taxon>
        <taxon>Mamiellophyceae</taxon>
        <taxon>Mamiellales</taxon>
        <taxon>Mamiellaceae</taxon>
        <taxon>Mantoniella</taxon>
    </lineage>
</organism>
<evidence type="ECO:0000256" key="1">
    <source>
        <dbReference type="SAM" id="MobiDB-lite"/>
    </source>
</evidence>
<reference evidence="2" key="1">
    <citation type="submission" date="2021-01" db="EMBL/GenBank/DDBJ databases">
        <authorList>
            <person name="Corre E."/>
            <person name="Pelletier E."/>
            <person name="Niang G."/>
            <person name="Scheremetjew M."/>
            <person name="Finn R."/>
            <person name="Kale V."/>
            <person name="Holt S."/>
            <person name="Cochrane G."/>
            <person name="Meng A."/>
            <person name="Brown T."/>
            <person name="Cohen L."/>
        </authorList>
    </citation>
    <scope>NUCLEOTIDE SEQUENCE</scope>
    <source>
        <strain evidence="2">SL-175</strain>
    </source>
</reference>
<accession>A0A7S0SSM6</accession>
<evidence type="ECO:0000313" key="2">
    <source>
        <dbReference type="EMBL" id="CAD8715560.1"/>
    </source>
</evidence>